<dbReference type="SUPFAM" id="SSF55120">
    <property type="entry name" value="Pseudouridine synthase"/>
    <property type="match status" value="1"/>
</dbReference>
<dbReference type="GeneID" id="92374618"/>
<keyword evidence="2 5" id="KW-0413">Isomerase</keyword>
<evidence type="ECO:0000313" key="5">
    <source>
        <dbReference type="EMBL" id="SCU69121.1"/>
    </source>
</evidence>
<reference evidence="5" key="1">
    <citation type="submission" date="2016-09" db="EMBL/GenBank/DDBJ databases">
        <authorList>
            <person name="Hebert L."/>
            <person name="Moumen B."/>
        </authorList>
    </citation>
    <scope>NUCLEOTIDE SEQUENCE [LARGE SCALE GENOMIC DNA]</scope>
    <source>
        <strain evidence="5">OVI</strain>
    </source>
</reference>
<comment type="caution">
    <text evidence="5">The sequence shown here is derived from an EMBL/GenBank/DDBJ whole genome shotgun (WGS) entry which is preliminary data.</text>
</comment>
<dbReference type="Pfam" id="PF01142">
    <property type="entry name" value="TruD"/>
    <property type="match status" value="1"/>
</dbReference>
<dbReference type="GO" id="GO:0005634">
    <property type="term" value="C:nucleus"/>
    <property type="evidence" value="ECO:0007669"/>
    <property type="project" value="TreeGrafter"/>
</dbReference>
<protein>
    <submittedName>
        <fullName evidence="5">tRNA pseudouridine synthase D (TruD), putative</fullName>
        <ecNumber evidence="5">5.4.99.27</ecNumber>
    </submittedName>
</protein>
<proteinExistence type="inferred from homology"/>
<dbReference type="GO" id="GO:0160150">
    <property type="term" value="F:tRNA pseudouridine(13) synthase activity"/>
    <property type="evidence" value="ECO:0007669"/>
    <property type="project" value="UniProtKB-EC"/>
</dbReference>
<name>A0A1G4IAJ2_TRYEQ</name>
<evidence type="ECO:0000313" key="6">
    <source>
        <dbReference type="Proteomes" id="UP000195570"/>
    </source>
</evidence>
<dbReference type="PANTHER" id="PTHR13326">
    <property type="entry name" value="TRNA PSEUDOURIDINE SYNTHASE D"/>
    <property type="match status" value="1"/>
</dbReference>
<dbReference type="InterPro" id="IPR001656">
    <property type="entry name" value="PsdUridine_synth_TruD"/>
</dbReference>
<dbReference type="Gene3D" id="3.30.2350.20">
    <property type="entry name" value="TruD, catalytic domain"/>
    <property type="match status" value="2"/>
</dbReference>
<feature type="region of interest" description="Disordered" evidence="3">
    <location>
        <begin position="843"/>
        <end position="892"/>
    </location>
</feature>
<dbReference type="Proteomes" id="UP000195570">
    <property type="component" value="Unassembled WGS sequence"/>
</dbReference>
<gene>
    <name evidence="5" type="ORF">TEOVI_000067800</name>
</gene>
<dbReference type="GO" id="GO:0003723">
    <property type="term" value="F:RNA binding"/>
    <property type="evidence" value="ECO:0007669"/>
    <property type="project" value="InterPro"/>
</dbReference>
<dbReference type="InterPro" id="IPR042214">
    <property type="entry name" value="TruD_catalytic"/>
</dbReference>
<accession>A0A1G4IAJ2</accession>
<feature type="region of interest" description="Disordered" evidence="3">
    <location>
        <begin position="1381"/>
        <end position="1400"/>
    </location>
</feature>
<dbReference type="GO" id="GO:0001522">
    <property type="term" value="P:pseudouridine synthesis"/>
    <property type="evidence" value="ECO:0007669"/>
    <property type="project" value="InterPro"/>
</dbReference>
<feature type="region of interest" description="Disordered" evidence="3">
    <location>
        <begin position="532"/>
        <end position="559"/>
    </location>
</feature>
<dbReference type="InterPro" id="IPR011760">
    <property type="entry name" value="PsdUridine_synth_TruD_insert"/>
</dbReference>
<dbReference type="EMBL" id="CZPT02001153">
    <property type="protein sequence ID" value="SCU69121.1"/>
    <property type="molecule type" value="Genomic_DNA"/>
</dbReference>
<dbReference type="RefSeq" id="XP_067080150.1">
    <property type="nucleotide sequence ID" value="XM_067224049.1"/>
</dbReference>
<feature type="domain" description="TRUD" evidence="4">
    <location>
        <begin position="956"/>
        <end position="1230"/>
    </location>
</feature>
<feature type="compositionally biased region" description="Basic residues" evidence="3">
    <location>
        <begin position="872"/>
        <end position="885"/>
    </location>
</feature>
<organism evidence="5 6">
    <name type="scientific">Trypanosoma equiperdum</name>
    <dbReference type="NCBI Taxonomy" id="5694"/>
    <lineage>
        <taxon>Eukaryota</taxon>
        <taxon>Discoba</taxon>
        <taxon>Euglenozoa</taxon>
        <taxon>Kinetoplastea</taxon>
        <taxon>Metakinetoplastina</taxon>
        <taxon>Trypanosomatida</taxon>
        <taxon>Trypanosomatidae</taxon>
        <taxon>Trypanosoma</taxon>
    </lineage>
</organism>
<dbReference type="EC" id="5.4.99.27" evidence="5"/>
<comment type="similarity">
    <text evidence="1">Belongs to the pseudouridine synthase TruD family.</text>
</comment>
<feature type="compositionally biased region" description="Low complexity" evidence="3">
    <location>
        <begin position="532"/>
        <end position="546"/>
    </location>
</feature>
<evidence type="ECO:0000259" key="4">
    <source>
        <dbReference type="PROSITE" id="PS50984"/>
    </source>
</evidence>
<evidence type="ECO:0000256" key="1">
    <source>
        <dbReference type="ARBA" id="ARBA00007953"/>
    </source>
</evidence>
<dbReference type="VEuPathDB" id="TriTrypDB:TEOVI_000067800"/>
<evidence type="ECO:0000256" key="3">
    <source>
        <dbReference type="SAM" id="MobiDB-lite"/>
    </source>
</evidence>
<dbReference type="PROSITE" id="PS50984">
    <property type="entry name" value="TRUD"/>
    <property type="match status" value="1"/>
</dbReference>
<evidence type="ECO:0000256" key="2">
    <source>
        <dbReference type="ARBA" id="ARBA00023235"/>
    </source>
</evidence>
<dbReference type="PANTHER" id="PTHR13326:SF27">
    <property type="entry name" value="TRUD DOMAIN-CONTAINING PROTEIN"/>
    <property type="match status" value="1"/>
</dbReference>
<sequence length="1523" mass="168392">MKKTLSCRRRLILGMSIEDAQSKFDSPESRVALRLAHERHNQGVYHELNLAQRLRNRLPSERKYHLVRHTKPSVKGFQAYIKSSPDDYVVKELWYGKKATLPKLAGDVGAAAAITSGQSVVDSSPNVIPSIIQEKGVGGPVPCDPLYNGYSNPSGVGAVVDNQTGPVCGVNSSDECARDDTSAASVEGSSMSSQASVEAYIGPQLGEEMDAYSRHRTIFMAELKRVAKTLSNEAKRQLLIRRSKGAAPSARQMSVVDRLVEEVREAEEKGYTSLSSSSHLLEPLGLSLNVCTKRDKRVLEAFRSPLLCVPAEENYISISLWVAGALIENNELATEFPYYIAKHASPDLDECDVITSPNSVPRASIDVYFSLELYKLQQSIGVDGVLALRRFIGRAMIRQHDPLPTTPSIAFNMRLKQRECGGLCSGESTQIPWLHVIKAKVASISGTVLEVSSDDSPSTTVMREAIGHVWRTWGNLVKDLHVHGDLDYLYVSVRPEVDVQVGMPLLGDSTGGVLNCSKGKVLSTSTSLGNSSQQLLQGQDGQDWKGQNGGSNGANLGRAISGKGGKNGSLWNGFNSRKTRATNVILPTDFVVVECLLEKRGLPHRLVVEDITESLTEMQRQAMEVQRLAVIDEAHQQSQQYVTENEEDESCDEGIAQFPVDVRPVLYAPTITVSHAGVIDSASHSFQRIRIRGSCLAHIEALAKALGSGEHFVEREGIHLYATKTSSQGTSLPQLPPNLHFSRTHADVNEHAATKRLIGHHASSSHAVMEQRAASGYFHPYQTLKPMQYMIADHDEREFWREHFYKLSDITLVFHDRVCAADINNSRQWSSTLKSQLLSIGRQRSGQMGLEDESDDTAVNGPKDEEGDSAGRARKKKPKKGRGKRAAQGDLEDVVSTMSPEKIFEYLCFDMEVTSASYDLRMGDNDGYDYRVKLRRIPQSHFPLVKPAMVSLQKHGFINYFGPQRFSSYTRYNMHPGLHLLKGEFHAAASIIVQQFYMDSDLAAEKRRNGHTIEKMYSSKGAGFRLPDIDRSFGGRRSVTENGSALQSVLSNALQASSLLGLNENSAEMESYSSSPKDQQIMNVTNGASVLDPCGEAFLRVVGPKACSMLVHEFLAFLWNDIVNQRLQRYGTFAILPGDLVRLNPLASPHSNEFGRVVYASKNSIEKGKYTCYDVVLPVPGAGVELPDNHTADLYVVTLKRMGILFNPESKQWDIFRSRSNFGNDGALHDGEAAFASSPYNRFSTSFALMEEELGGETSVMNFAHENQVDEEGDAGGMVTEGVLSDGRGLRRDLRHEGNMGNPLGVNIWCSYRHMLVNPSSQLRWRFQSGRTGDPYQRWAFGVRNTFMGRETNVSSLSGALLDKGTLGRSAEQPQQQLLLLGNGAPGRSGKDSRGGKRRARTLPAAPYWLPEKNNGCLELSFQLPSSVYPSMLLREVTKSDVNSPDVVDLDRPLIDTRAESWNGLTADQQQTYRRYLAKKRQKLFTEAPRAINIALLHQHIFRSGGMRRGLIPSMRGYDNVSK</sequence>
<keyword evidence="6" id="KW-1185">Reference proteome</keyword>
<dbReference type="InterPro" id="IPR020103">
    <property type="entry name" value="PsdUridine_synth_cat_dom_sf"/>
</dbReference>